<accession>A0A2U1KML1</accession>
<name>A0A2U1KML1_ARTAN</name>
<keyword evidence="2" id="KW-1185">Reference proteome</keyword>
<comment type="caution">
    <text evidence="1">The sequence shown here is derived from an EMBL/GenBank/DDBJ whole genome shotgun (WGS) entry which is preliminary data.</text>
</comment>
<dbReference type="AlphaFoldDB" id="A0A2U1KML1"/>
<organism evidence="1 2">
    <name type="scientific">Artemisia annua</name>
    <name type="common">Sweet wormwood</name>
    <dbReference type="NCBI Taxonomy" id="35608"/>
    <lineage>
        <taxon>Eukaryota</taxon>
        <taxon>Viridiplantae</taxon>
        <taxon>Streptophyta</taxon>
        <taxon>Embryophyta</taxon>
        <taxon>Tracheophyta</taxon>
        <taxon>Spermatophyta</taxon>
        <taxon>Magnoliopsida</taxon>
        <taxon>eudicotyledons</taxon>
        <taxon>Gunneridae</taxon>
        <taxon>Pentapetalae</taxon>
        <taxon>asterids</taxon>
        <taxon>campanulids</taxon>
        <taxon>Asterales</taxon>
        <taxon>Asteraceae</taxon>
        <taxon>Asteroideae</taxon>
        <taxon>Anthemideae</taxon>
        <taxon>Artemisiinae</taxon>
        <taxon>Artemisia</taxon>
    </lineage>
</organism>
<sequence length="193" mass="22844">MSIAQVCITRVSRNPRADEAVLKKIEQVMCNTDFNHEYPDSYAIFQPYRISDHSPSVLKIYKKAEDKPKPFKFFNFLVYKTEFIHVVADMWGTDIESFSMFQVVKRLRLLKKPLWKLVHAQGNLHDRVVKIRLELEEVQKALDRDLESTLLHEEEEAYLMAFTQATLEEEQFLVQKAKIDWLREGDSNMAYFH</sequence>
<dbReference type="Proteomes" id="UP000245207">
    <property type="component" value="Unassembled WGS sequence"/>
</dbReference>
<gene>
    <name evidence="1" type="ORF">CTI12_AA584470</name>
</gene>
<dbReference type="EMBL" id="PKPP01016154">
    <property type="protein sequence ID" value="PWA37962.1"/>
    <property type="molecule type" value="Genomic_DNA"/>
</dbReference>
<evidence type="ECO:0000313" key="1">
    <source>
        <dbReference type="EMBL" id="PWA37962.1"/>
    </source>
</evidence>
<dbReference type="STRING" id="35608.A0A2U1KML1"/>
<evidence type="ECO:0000313" key="2">
    <source>
        <dbReference type="Proteomes" id="UP000245207"/>
    </source>
</evidence>
<proteinExistence type="predicted"/>
<protein>
    <submittedName>
        <fullName evidence="1">RNA-directed DNA polymerase, eukaryota, Reverse transcriptase zinc-binding domain protein</fullName>
    </submittedName>
</protein>
<dbReference type="GO" id="GO:0003964">
    <property type="term" value="F:RNA-directed DNA polymerase activity"/>
    <property type="evidence" value="ECO:0007669"/>
    <property type="project" value="UniProtKB-KW"/>
</dbReference>
<keyword evidence="1" id="KW-0548">Nucleotidyltransferase</keyword>
<keyword evidence="1" id="KW-0695">RNA-directed DNA polymerase</keyword>
<reference evidence="1 2" key="1">
    <citation type="journal article" date="2018" name="Mol. Plant">
        <title>The genome of Artemisia annua provides insight into the evolution of Asteraceae family and artemisinin biosynthesis.</title>
        <authorList>
            <person name="Shen Q."/>
            <person name="Zhang L."/>
            <person name="Liao Z."/>
            <person name="Wang S."/>
            <person name="Yan T."/>
            <person name="Shi P."/>
            <person name="Liu M."/>
            <person name="Fu X."/>
            <person name="Pan Q."/>
            <person name="Wang Y."/>
            <person name="Lv Z."/>
            <person name="Lu X."/>
            <person name="Zhang F."/>
            <person name="Jiang W."/>
            <person name="Ma Y."/>
            <person name="Chen M."/>
            <person name="Hao X."/>
            <person name="Li L."/>
            <person name="Tang Y."/>
            <person name="Lv G."/>
            <person name="Zhou Y."/>
            <person name="Sun X."/>
            <person name="Brodelius P.E."/>
            <person name="Rose J.K.C."/>
            <person name="Tang K."/>
        </authorList>
    </citation>
    <scope>NUCLEOTIDE SEQUENCE [LARGE SCALE GENOMIC DNA]</scope>
    <source>
        <strain evidence="2">cv. Huhao1</strain>
        <tissue evidence="1">Leaf</tissue>
    </source>
</reference>
<dbReference type="OrthoDB" id="1749972at2759"/>
<keyword evidence="1" id="KW-0808">Transferase</keyword>